<keyword evidence="2" id="KW-1185">Reference proteome</keyword>
<gene>
    <name evidence="1" type="ORF">L2E82_47153</name>
</gene>
<name>A0ACB8YVA3_CICIN</name>
<dbReference type="EMBL" id="CM042017">
    <property type="protein sequence ID" value="KAI3689202.1"/>
    <property type="molecule type" value="Genomic_DNA"/>
</dbReference>
<organism evidence="1 2">
    <name type="scientific">Cichorium intybus</name>
    <name type="common">Chicory</name>
    <dbReference type="NCBI Taxonomy" id="13427"/>
    <lineage>
        <taxon>Eukaryota</taxon>
        <taxon>Viridiplantae</taxon>
        <taxon>Streptophyta</taxon>
        <taxon>Embryophyta</taxon>
        <taxon>Tracheophyta</taxon>
        <taxon>Spermatophyta</taxon>
        <taxon>Magnoliopsida</taxon>
        <taxon>eudicotyledons</taxon>
        <taxon>Gunneridae</taxon>
        <taxon>Pentapetalae</taxon>
        <taxon>asterids</taxon>
        <taxon>campanulids</taxon>
        <taxon>Asterales</taxon>
        <taxon>Asteraceae</taxon>
        <taxon>Cichorioideae</taxon>
        <taxon>Cichorieae</taxon>
        <taxon>Cichoriinae</taxon>
        <taxon>Cichorium</taxon>
    </lineage>
</organism>
<comment type="caution">
    <text evidence="1">The sequence shown here is derived from an EMBL/GenBank/DDBJ whole genome shotgun (WGS) entry which is preliminary data.</text>
</comment>
<protein>
    <submittedName>
        <fullName evidence="1">Uncharacterized protein</fullName>
    </submittedName>
</protein>
<reference evidence="2" key="1">
    <citation type="journal article" date="2022" name="Mol. Ecol. Resour.">
        <title>The genomes of chicory, endive, great burdock and yacon provide insights into Asteraceae palaeo-polyploidization history and plant inulin production.</title>
        <authorList>
            <person name="Fan W."/>
            <person name="Wang S."/>
            <person name="Wang H."/>
            <person name="Wang A."/>
            <person name="Jiang F."/>
            <person name="Liu H."/>
            <person name="Zhao H."/>
            <person name="Xu D."/>
            <person name="Zhang Y."/>
        </authorList>
    </citation>
    <scope>NUCLEOTIDE SEQUENCE [LARGE SCALE GENOMIC DNA]</scope>
    <source>
        <strain evidence="2">cv. Punajuju</strain>
    </source>
</reference>
<dbReference type="Proteomes" id="UP001055811">
    <property type="component" value="Linkage Group LG09"/>
</dbReference>
<evidence type="ECO:0000313" key="2">
    <source>
        <dbReference type="Proteomes" id="UP001055811"/>
    </source>
</evidence>
<sequence>MSEAEHIDLEDEYENDFPDECARRSENVQATKDDKPLLHEVDIVGATGTKNAGGAKTSNSKKPLEESFGVLERNAVDMEVMKGLCANAAESAFYVRYSTDVIRYSPCLHKNKPDDGQPKGPLKFFMHFHIATIS</sequence>
<accession>A0ACB8YVA3</accession>
<evidence type="ECO:0000313" key="1">
    <source>
        <dbReference type="EMBL" id="KAI3689202.1"/>
    </source>
</evidence>
<reference evidence="1 2" key="2">
    <citation type="journal article" date="2022" name="Mol. Ecol. Resour.">
        <title>The genomes of chicory, endive, great burdock and yacon provide insights into Asteraceae paleo-polyploidization history and plant inulin production.</title>
        <authorList>
            <person name="Fan W."/>
            <person name="Wang S."/>
            <person name="Wang H."/>
            <person name="Wang A."/>
            <person name="Jiang F."/>
            <person name="Liu H."/>
            <person name="Zhao H."/>
            <person name="Xu D."/>
            <person name="Zhang Y."/>
        </authorList>
    </citation>
    <scope>NUCLEOTIDE SEQUENCE [LARGE SCALE GENOMIC DNA]</scope>
    <source>
        <strain evidence="2">cv. Punajuju</strain>
        <tissue evidence="1">Leaves</tissue>
    </source>
</reference>
<proteinExistence type="predicted"/>